<feature type="binding site" evidence="7">
    <location>
        <position position="106"/>
    </location>
    <ligand>
        <name>substrate</name>
    </ligand>
</feature>
<dbReference type="UniPathway" id="UPA00253">
    <property type="reaction ID" value="UER00330"/>
</dbReference>
<comment type="subunit">
    <text evidence="7">Homodimer.</text>
</comment>
<comment type="cofactor">
    <cofactor evidence="7">
        <name>Fe(2+)</name>
        <dbReference type="ChEBI" id="CHEBI:29033"/>
    </cofactor>
    <text evidence="7">Binds 2 Fe(2+) ions per subunit.</text>
</comment>
<proteinExistence type="inferred from homology"/>
<keyword evidence="3 7" id="KW-0479">Metal-binding</keyword>
<comment type="similarity">
    <text evidence="7">Belongs to the 3-HAO family.</text>
</comment>
<dbReference type="SUPFAM" id="SSF51182">
    <property type="entry name" value="RmlC-like cupins"/>
    <property type="match status" value="1"/>
</dbReference>
<dbReference type="InterPro" id="IPR011051">
    <property type="entry name" value="RmlC_Cupin_sf"/>
</dbReference>
<evidence type="ECO:0000256" key="5">
    <source>
        <dbReference type="ARBA" id="ARBA00023002"/>
    </source>
</evidence>
<comment type="pathway">
    <text evidence="7">Cofactor biosynthesis; NAD(+) biosynthesis; quinolinate from L-kynurenine: step 3/3.</text>
</comment>
<dbReference type="PANTHER" id="PTHR15497">
    <property type="entry name" value="3-HYDROXYANTHRANILATE 3,4-DIOXYGENASE"/>
    <property type="match status" value="1"/>
</dbReference>
<dbReference type="GO" id="GO:0009435">
    <property type="term" value="P:NAD+ biosynthetic process"/>
    <property type="evidence" value="ECO:0007669"/>
    <property type="project" value="UniProtKB-UniPathway"/>
</dbReference>
<dbReference type="InterPro" id="IPR010329">
    <property type="entry name" value="3hydroanth_dOase"/>
</dbReference>
<accession>A0A7Z0QUK9</accession>
<dbReference type="EC" id="1.13.11.6" evidence="7"/>
<name>A0A7Z0QUK9_9GAMM</name>
<keyword evidence="4 7" id="KW-0223">Dioxygenase</keyword>
<evidence type="ECO:0000256" key="6">
    <source>
        <dbReference type="ARBA" id="ARBA00023004"/>
    </source>
</evidence>
<feature type="binding site" evidence="7">
    <location>
        <position position="158"/>
    </location>
    <ligand>
        <name>Fe cation</name>
        <dbReference type="ChEBI" id="CHEBI:24875"/>
        <label>2</label>
    </ligand>
</feature>
<evidence type="ECO:0000256" key="1">
    <source>
        <dbReference type="ARBA" id="ARBA00002752"/>
    </source>
</evidence>
<dbReference type="PANTHER" id="PTHR15497:SF1">
    <property type="entry name" value="3-HYDROXYANTHRANILATE 3,4-DIOXYGENASE"/>
    <property type="match status" value="1"/>
</dbReference>
<comment type="function">
    <text evidence="1 7">Catalyzes the oxidative ring opening of 3-hydroxyanthranilate to 2-amino-3-carboxymuconate semialdehyde, which spontaneously cyclizes to quinolinate.</text>
</comment>
<dbReference type="AlphaFoldDB" id="A0A7Z0QUK9"/>
<feature type="binding site" evidence="7">
    <location>
        <position position="124"/>
    </location>
    <ligand>
        <name>Fe cation</name>
        <dbReference type="ChEBI" id="CHEBI:24875"/>
        <label>2</label>
    </ligand>
</feature>
<organism evidence="8 9">
    <name type="scientific">Luteimonas deserti</name>
    <dbReference type="NCBI Taxonomy" id="2752306"/>
    <lineage>
        <taxon>Bacteria</taxon>
        <taxon>Pseudomonadati</taxon>
        <taxon>Pseudomonadota</taxon>
        <taxon>Gammaproteobacteria</taxon>
        <taxon>Lysobacterales</taxon>
        <taxon>Lysobacteraceae</taxon>
        <taxon>Luteimonas</taxon>
    </lineage>
</organism>
<evidence type="ECO:0000256" key="3">
    <source>
        <dbReference type="ARBA" id="ARBA00022723"/>
    </source>
</evidence>
<dbReference type="GO" id="GO:0008198">
    <property type="term" value="F:ferrous iron binding"/>
    <property type="evidence" value="ECO:0007669"/>
    <property type="project" value="UniProtKB-UniRule"/>
</dbReference>
<keyword evidence="5 7" id="KW-0560">Oxidoreductase</keyword>
<dbReference type="NCBIfam" id="NF009763">
    <property type="entry name" value="PRK13264.1"/>
    <property type="match status" value="1"/>
</dbReference>
<dbReference type="RefSeq" id="WP_180546298.1">
    <property type="nucleotide sequence ID" value="NZ_JACCJZ010000020.1"/>
</dbReference>
<protein>
    <recommendedName>
        <fullName evidence="7">3-hydroxyanthranilate 3,4-dioxygenase</fullName>
        <ecNumber evidence="7">1.13.11.6</ecNumber>
    </recommendedName>
    <alternativeName>
        <fullName evidence="7">3-hydroxyanthranilate oxygenase</fullName>
        <shortName evidence="7">3-HAO</shortName>
    </alternativeName>
    <alternativeName>
        <fullName evidence="7">3-hydroxyanthranilic acid dioxygenase</fullName>
        <shortName evidence="7">HAD</shortName>
    </alternativeName>
</protein>
<feature type="binding site" evidence="7">
    <location>
        <position position="92"/>
    </location>
    <ligand>
        <name>Fe cation</name>
        <dbReference type="ChEBI" id="CHEBI:24875"/>
        <label>1</label>
        <note>catalytic</note>
    </ligand>
</feature>
<dbReference type="HAMAP" id="MF_00825">
    <property type="entry name" value="3_HAO"/>
    <property type="match status" value="1"/>
</dbReference>
<dbReference type="Proteomes" id="UP000589896">
    <property type="component" value="Unassembled WGS sequence"/>
</dbReference>
<evidence type="ECO:0000313" key="8">
    <source>
        <dbReference type="EMBL" id="NYZ64080.1"/>
    </source>
</evidence>
<dbReference type="Pfam" id="PF06052">
    <property type="entry name" value="3-HAO"/>
    <property type="match status" value="1"/>
</dbReference>
<evidence type="ECO:0000256" key="2">
    <source>
        <dbReference type="ARBA" id="ARBA00022642"/>
    </source>
</evidence>
<dbReference type="Gene3D" id="2.60.120.10">
    <property type="entry name" value="Jelly Rolls"/>
    <property type="match status" value="1"/>
</dbReference>
<evidence type="ECO:0000256" key="7">
    <source>
        <dbReference type="HAMAP-Rule" id="MF_00825"/>
    </source>
</evidence>
<dbReference type="EMBL" id="JACCJZ010000020">
    <property type="protein sequence ID" value="NYZ64080.1"/>
    <property type="molecule type" value="Genomic_DNA"/>
</dbReference>
<feature type="binding site" evidence="7">
    <location>
        <position position="54"/>
    </location>
    <ligand>
        <name>substrate</name>
    </ligand>
</feature>
<evidence type="ECO:0000313" key="9">
    <source>
        <dbReference type="Proteomes" id="UP000589896"/>
    </source>
</evidence>
<dbReference type="GO" id="GO:0006569">
    <property type="term" value="P:L-tryptophan catabolic process"/>
    <property type="evidence" value="ECO:0007669"/>
    <property type="project" value="UniProtKB-UniRule"/>
</dbReference>
<dbReference type="InterPro" id="IPR014710">
    <property type="entry name" value="RmlC-like_jellyroll"/>
</dbReference>
<dbReference type="GO" id="GO:0000334">
    <property type="term" value="F:3-hydroxyanthranilate 3,4-dioxygenase activity"/>
    <property type="evidence" value="ECO:0007669"/>
    <property type="project" value="UniProtKB-UniRule"/>
</dbReference>
<dbReference type="GO" id="GO:0043420">
    <property type="term" value="P:anthranilate metabolic process"/>
    <property type="evidence" value="ECO:0007669"/>
    <property type="project" value="UniProtKB-UniRule"/>
</dbReference>
<feature type="binding site" evidence="7">
    <location>
        <position position="48"/>
    </location>
    <ligand>
        <name>Fe cation</name>
        <dbReference type="ChEBI" id="CHEBI:24875"/>
        <label>1</label>
        <note>catalytic</note>
    </ligand>
</feature>
<keyword evidence="6 7" id="KW-0408">Iron</keyword>
<reference evidence="8 9" key="1">
    <citation type="submission" date="2020-07" db="EMBL/GenBank/DDBJ databases">
        <title>isolation of Luteimonas sp. SJ-16.</title>
        <authorList>
            <person name="Huang X.-X."/>
            <person name="Xu L."/>
            <person name="Sun J.-Q."/>
        </authorList>
    </citation>
    <scope>NUCLEOTIDE SEQUENCE [LARGE SCALE GENOMIC DNA]</scope>
    <source>
        <strain evidence="8 9">SJ-16</strain>
    </source>
</reference>
<feature type="binding site" evidence="7">
    <location>
        <position position="96"/>
    </location>
    <ligand>
        <name>substrate</name>
    </ligand>
</feature>
<comment type="caution">
    <text evidence="8">The sequence shown here is derived from an EMBL/GenBank/DDBJ whole genome shotgun (WGS) entry which is preliminary data.</text>
</comment>
<feature type="binding site" evidence="7">
    <location>
        <position position="121"/>
    </location>
    <ligand>
        <name>Fe cation</name>
        <dbReference type="ChEBI" id="CHEBI:24875"/>
        <label>2</label>
    </ligand>
</feature>
<gene>
    <name evidence="7" type="primary">nbaC</name>
    <name evidence="8" type="ORF">H0E82_15180</name>
</gene>
<comment type="catalytic activity">
    <reaction evidence="7">
        <text>3-hydroxyanthranilate + O2 = (2Z,4Z)-2-amino-3-carboxymuconate 6-semialdehyde</text>
        <dbReference type="Rhea" id="RHEA:17953"/>
        <dbReference type="ChEBI" id="CHEBI:15379"/>
        <dbReference type="ChEBI" id="CHEBI:36559"/>
        <dbReference type="ChEBI" id="CHEBI:77612"/>
        <dbReference type="EC" id="1.13.11.6"/>
    </reaction>
</comment>
<evidence type="ECO:0000256" key="4">
    <source>
        <dbReference type="ARBA" id="ARBA00022964"/>
    </source>
</evidence>
<feature type="binding site" evidence="7">
    <location>
        <position position="161"/>
    </location>
    <ligand>
        <name>Fe cation</name>
        <dbReference type="ChEBI" id="CHEBI:24875"/>
        <label>2</label>
    </ligand>
</feature>
<dbReference type="GO" id="GO:0019805">
    <property type="term" value="P:quinolinate biosynthetic process"/>
    <property type="evidence" value="ECO:0007669"/>
    <property type="project" value="UniProtKB-UniRule"/>
</dbReference>
<keyword evidence="2 7" id="KW-0662">Pyridine nucleotide biosynthesis</keyword>
<dbReference type="NCBIfam" id="TIGR03037">
    <property type="entry name" value="anthran_nbaC"/>
    <property type="match status" value="1"/>
</dbReference>
<feature type="binding site" evidence="7">
    <location>
        <position position="44"/>
    </location>
    <ligand>
        <name>O2</name>
        <dbReference type="ChEBI" id="CHEBI:15379"/>
    </ligand>
</feature>
<feature type="binding site" evidence="7">
    <location>
        <position position="54"/>
    </location>
    <ligand>
        <name>Fe cation</name>
        <dbReference type="ChEBI" id="CHEBI:24875"/>
        <label>1</label>
        <note>catalytic</note>
    </ligand>
</feature>
<sequence>MLPAPLNLTAWIEEHRHLLKPPVGNKCVYDGDFIVMIVGGPNARTDYHYDEGPEWFFQLEGEMVLRIQEDGRARDIPIRAGETFLLPPKVPHSPQRGAGSIGLVIERKRLPHEKDGLLWFCERCNHKLFEQYFELGDIEQDFPPVFDRFYGATDLRTCQACGHLNPRPDRYGPESGTPVEHG</sequence>
<keyword evidence="9" id="KW-1185">Reference proteome</keyword>
<dbReference type="CDD" id="cd06123">
    <property type="entry name" value="cupin_HAO"/>
    <property type="match status" value="1"/>
</dbReference>